<dbReference type="InterPro" id="IPR020084">
    <property type="entry name" value="NUDIX_hydrolase_CS"/>
</dbReference>
<protein>
    <submittedName>
        <fullName evidence="8">8-oxo-dGTPase Bsu YtkD</fullName>
    </submittedName>
</protein>
<dbReference type="InterPro" id="IPR020476">
    <property type="entry name" value="Nudix_hydrolase"/>
</dbReference>
<keyword evidence="9" id="KW-1185">Reference proteome</keyword>
<comment type="cofactor">
    <cofactor evidence="1">
        <name>Mg(2+)</name>
        <dbReference type="ChEBI" id="CHEBI:18420"/>
    </cofactor>
</comment>
<sequence>MIQCMDQNGCLVQLRLGEDFIVEPEHVLVFCRFEQEWLVTNHCNRGLEFPGGKKERGESLEEAAFREVWEETGAILSQLKYCGFYVVNEIDHEFHKAIFFAEVIDVEQKEDYGETTGPVLVKQFPKTIKHDNRYSFIMKDDVLPATLSWLKREGLIT</sequence>
<dbReference type="PROSITE" id="PS00893">
    <property type="entry name" value="NUDIX_BOX"/>
    <property type="match status" value="1"/>
</dbReference>
<name>W4QLX5_9BACI</name>
<dbReference type="GO" id="GO:0016818">
    <property type="term" value="F:hydrolase activity, acting on acid anhydrides, in phosphorus-containing anhydrides"/>
    <property type="evidence" value="ECO:0007669"/>
    <property type="project" value="TreeGrafter"/>
</dbReference>
<comment type="caution">
    <text evidence="8">The sequence shown here is derived from an EMBL/GenBank/DDBJ whole genome shotgun (WGS) entry which is preliminary data.</text>
</comment>
<evidence type="ECO:0000259" key="7">
    <source>
        <dbReference type="PROSITE" id="PS51462"/>
    </source>
</evidence>
<accession>W4QLX5</accession>
<dbReference type="InterPro" id="IPR000086">
    <property type="entry name" value="NUDIX_hydrolase_dom"/>
</dbReference>
<gene>
    <name evidence="8" type="ORF">JCM9152_3881</name>
</gene>
<keyword evidence="3" id="KW-0479">Metal-binding</keyword>
<dbReference type="PRINTS" id="PR00502">
    <property type="entry name" value="NUDIXFAMILY"/>
</dbReference>
<reference evidence="8" key="1">
    <citation type="journal article" date="2014" name="Genome Announc.">
        <title>Draft Genome Sequences of Three Alkaliphilic Bacillus Strains, Bacillus wakoensis JCM 9140T, Bacillus akibai JCM 9157T, and Bacillus hemicellulosilyticus JCM 9152T.</title>
        <authorList>
            <person name="Yuki M."/>
            <person name="Oshima K."/>
            <person name="Suda W."/>
            <person name="Oshida Y."/>
            <person name="Kitamura K."/>
            <person name="Iida T."/>
            <person name="Hattori M."/>
            <person name="Ohkuma M."/>
        </authorList>
    </citation>
    <scope>NUCLEOTIDE SEQUENCE [LARGE SCALE GENOMIC DNA]</scope>
    <source>
        <strain evidence="8">JCM 9152</strain>
    </source>
</reference>
<dbReference type="AlphaFoldDB" id="W4QLX5"/>
<dbReference type="RefSeq" id="WP_035346653.1">
    <property type="nucleotide sequence ID" value="NZ_BAUU01000034.1"/>
</dbReference>
<comment type="similarity">
    <text evidence="2 6">Belongs to the Nudix hydrolase family.</text>
</comment>
<evidence type="ECO:0000313" key="9">
    <source>
        <dbReference type="Proteomes" id="UP000018895"/>
    </source>
</evidence>
<dbReference type="NCBIfam" id="TIGR02705">
    <property type="entry name" value="nudix_YtkD"/>
    <property type="match status" value="1"/>
</dbReference>
<dbReference type="Pfam" id="PF00293">
    <property type="entry name" value="NUDIX"/>
    <property type="match status" value="1"/>
</dbReference>
<organism evidence="8 9">
    <name type="scientific">Halalkalibacter hemicellulosilyticusJCM 9152</name>
    <dbReference type="NCBI Taxonomy" id="1236971"/>
    <lineage>
        <taxon>Bacteria</taxon>
        <taxon>Bacillati</taxon>
        <taxon>Bacillota</taxon>
        <taxon>Bacilli</taxon>
        <taxon>Bacillales</taxon>
        <taxon>Bacillaceae</taxon>
        <taxon>Halalkalibacter</taxon>
    </lineage>
</organism>
<dbReference type="OrthoDB" id="9131041at2"/>
<evidence type="ECO:0000256" key="2">
    <source>
        <dbReference type="ARBA" id="ARBA00005582"/>
    </source>
</evidence>
<keyword evidence="4 6" id="KW-0378">Hydrolase</keyword>
<evidence type="ECO:0000256" key="1">
    <source>
        <dbReference type="ARBA" id="ARBA00001946"/>
    </source>
</evidence>
<dbReference type="PANTHER" id="PTHR43758">
    <property type="entry name" value="7,8-DIHYDRO-8-OXOGUANINE TRIPHOSPHATASE"/>
    <property type="match status" value="1"/>
</dbReference>
<dbReference type="CDD" id="cd04665">
    <property type="entry name" value="NUDIX_RppH"/>
    <property type="match status" value="1"/>
</dbReference>
<dbReference type="GO" id="GO:0005737">
    <property type="term" value="C:cytoplasm"/>
    <property type="evidence" value="ECO:0007669"/>
    <property type="project" value="TreeGrafter"/>
</dbReference>
<keyword evidence="5" id="KW-0460">Magnesium</keyword>
<dbReference type="Gene3D" id="3.90.79.10">
    <property type="entry name" value="Nucleoside Triphosphate Pyrophosphohydrolase"/>
    <property type="match status" value="1"/>
</dbReference>
<proteinExistence type="inferred from homology"/>
<dbReference type="PANTHER" id="PTHR43758:SF8">
    <property type="entry name" value="8-OXO-DGTP DIPHOSPHATASE YTKD-RELATED"/>
    <property type="match status" value="1"/>
</dbReference>
<dbReference type="InterPro" id="IPR015797">
    <property type="entry name" value="NUDIX_hydrolase-like_dom_sf"/>
</dbReference>
<dbReference type="SUPFAM" id="SSF55811">
    <property type="entry name" value="Nudix"/>
    <property type="match status" value="1"/>
</dbReference>
<dbReference type="Proteomes" id="UP000018895">
    <property type="component" value="Unassembled WGS sequence"/>
</dbReference>
<evidence type="ECO:0000256" key="6">
    <source>
        <dbReference type="RuleBase" id="RU003476"/>
    </source>
</evidence>
<dbReference type="EMBL" id="BAUU01000034">
    <property type="protein sequence ID" value="GAE32349.1"/>
    <property type="molecule type" value="Genomic_DNA"/>
</dbReference>
<dbReference type="PROSITE" id="PS51462">
    <property type="entry name" value="NUDIX"/>
    <property type="match status" value="1"/>
</dbReference>
<evidence type="ECO:0000256" key="5">
    <source>
        <dbReference type="ARBA" id="ARBA00022842"/>
    </source>
</evidence>
<dbReference type="InterPro" id="IPR014078">
    <property type="entry name" value="Nudix_YtkD"/>
</dbReference>
<evidence type="ECO:0000256" key="3">
    <source>
        <dbReference type="ARBA" id="ARBA00022723"/>
    </source>
</evidence>
<dbReference type="STRING" id="1236971.JCM9152_3881"/>
<dbReference type="GO" id="GO:0046872">
    <property type="term" value="F:metal ion binding"/>
    <property type="evidence" value="ECO:0007669"/>
    <property type="project" value="UniProtKB-KW"/>
</dbReference>
<evidence type="ECO:0000256" key="4">
    <source>
        <dbReference type="ARBA" id="ARBA00022801"/>
    </source>
</evidence>
<feature type="domain" description="Nudix hydrolase" evidence="7">
    <location>
        <begin position="1"/>
        <end position="157"/>
    </location>
</feature>
<evidence type="ECO:0000313" key="8">
    <source>
        <dbReference type="EMBL" id="GAE32349.1"/>
    </source>
</evidence>